<dbReference type="Pfam" id="PF00144">
    <property type="entry name" value="Beta-lactamase"/>
    <property type="match status" value="1"/>
</dbReference>
<name>A0A1I2BLT6_9BURK</name>
<evidence type="ECO:0000313" key="3">
    <source>
        <dbReference type="Proteomes" id="UP000199119"/>
    </source>
</evidence>
<feature type="domain" description="Beta-lactamase-related" evidence="1">
    <location>
        <begin position="7"/>
        <end position="371"/>
    </location>
</feature>
<dbReference type="InterPro" id="IPR012338">
    <property type="entry name" value="Beta-lactam/transpept-like"/>
</dbReference>
<dbReference type="RefSeq" id="WP_092938221.1">
    <property type="nucleotide sequence ID" value="NZ_FONX01000003.1"/>
</dbReference>
<dbReference type="AlphaFoldDB" id="A0A1I2BLT6"/>
<dbReference type="EMBL" id="FONX01000003">
    <property type="protein sequence ID" value="SFE56190.1"/>
    <property type="molecule type" value="Genomic_DNA"/>
</dbReference>
<dbReference type="PANTHER" id="PTHR43283">
    <property type="entry name" value="BETA-LACTAMASE-RELATED"/>
    <property type="match status" value="1"/>
</dbReference>
<proteinExistence type="predicted"/>
<organism evidence="2 3">
    <name type="scientific">Paracidovorax wautersii</name>
    <dbReference type="NCBI Taxonomy" id="1177982"/>
    <lineage>
        <taxon>Bacteria</taxon>
        <taxon>Pseudomonadati</taxon>
        <taxon>Pseudomonadota</taxon>
        <taxon>Betaproteobacteria</taxon>
        <taxon>Burkholderiales</taxon>
        <taxon>Comamonadaceae</taxon>
        <taxon>Paracidovorax</taxon>
    </lineage>
</organism>
<reference evidence="3" key="1">
    <citation type="submission" date="2016-10" db="EMBL/GenBank/DDBJ databases">
        <authorList>
            <person name="Varghese N."/>
            <person name="Submissions S."/>
        </authorList>
    </citation>
    <scope>NUCLEOTIDE SEQUENCE [LARGE SCALE GENOMIC DNA]</scope>
    <source>
        <strain evidence="3">DSM 27981</strain>
    </source>
</reference>
<gene>
    <name evidence="2" type="ORF">SAMN04489711_10326</name>
</gene>
<accession>A0A1I2BLT6</accession>
<dbReference type="OrthoDB" id="9801061at2"/>
<dbReference type="SUPFAM" id="SSF56601">
    <property type="entry name" value="beta-lactamase/transpeptidase-like"/>
    <property type="match status" value="1"/>
</dbReference>
<evidence type="ECO:0000313" key="2">
    <source>
        <dbReference type="EMBL" id="SFE56190.1"/>
    </source>
</evidence>
<dbReference type="InterPro" id="IPR050789">
    <property type="entry name" value="Diverse_Enzym_Activities"/>
</dbReference>
<dbReference type="Gene3D" id="3.40.710.10">
    <property type="entry name" value="DD-peptidase/beta-lactamase superfamily"/>
    <property type="match status" value="1"/>
</dbReference>
<sequence>MNMQSTLDAILADGVARGAAPGVTALVADGDGLLYEGSAGERLMGSGVAMTTDTVIWIASMTKALTSVAAVQCVERGLLDLDAPAAQVLPEIGRLGVLTGFDADGRPLTRAPRRPITLRHLLSHSSGCSYEIWNPEMQQVQAALGIPGIIGCQLKALELPLASDPGERWEYGVGIDWAGRMVEAVSGLSLEAYMRLHLWQPLGMHHTGFHITPEMRQRLAGVHLRGEDGAFAPFPFEITQEPEFHMGGGALYSTIGDYARFMRMVLNLGQLDGERVLKPETVATHLMLNQLGNARVRPLRAAIPLTADAEFFPGLRKSWSLAFQINEEVAPTGRAAGSLSWAGLANSFFWIDPHTHIAGLLATQTFPFADARVMGLLHDYEKAVYAALAG</sequence>
<protein>
    <submittedName>
        <fullName evidence="2">CubicO group peptidase, beta-lactamase class C family</fullName>
    </submittedName>
</protein>
<dbReference type="PANTHER" id="PTHR43283:SF3">
    <property type="entry name" value="BETA-LACTAMASE FAMILY PROTEIN (AFU_ORTHOLOGUE AFUA_5G07500)"/>
    <property type="match status" value="1"/>
</dbReference>
<dbReference type="Proteomes" id="UP000199119">
    <property type="component" value="Unassembled WGS sequence"/>
</dbReference>
<keyword evidence="3" id="KW-1185">Reference proteome</keyword>
<dbReference type="STRING" id="1177982.SAMN04489711_10326"/>
<evidence type="ECO:0000259" key="1">
    <source>
        <dbReference type="Pfam" id="PF00144"/>
    </source>
</evidence>
<dbReference type="InterPro" id="IPR001466">
    <property type="entry name" value="Beta-lactam-related"/>
</dbReference>